<evidence type="ECO:0000256" key="8">
    <source>
        <dbReference type="ARBA" id="ARBA00022840"/>
    </source>
</evidence>
<evidence type="ECO:0000256" key="10">
    <source>
        <dbReference type="ARBA" id="ARBA00023014"/>
    </source>
</evidence>
<keyword evidence="5" id="KW-0547">Nucleotide-binding</keyword>
<dbReference type="PANTHER" id="PTHR11472">
    <property type="entry name" value="DNA REPAIR DEAD HELICASE RAD3/XP-D SUBFAMILY MEMBER"/>
    <property type="match status" value="1"/>
</dbReference>
<dbReference type="Pfam" id="PF06733">
    <property type="entry name" value="DEAD_2"/>
    <property type="match status" value="1"/>
</dbReference>
<evidence type="ECO:0000256" key="5">
    <source>
        <dbReference type="ARBA" id="ARBA00022741"/>
    </source>
</evidence>
<comment type="similarity">
    <text evidence="3">Belongs to the DEAD box helicase family. DEAH subfamily. DDX11/CHL1 sub-subfamily.</text>
</comment>
<sequence length="820" mass="92289">MQNLYSVLEDGKIGIFESPTGTGKSLSIICGAVKWLKDFQEKQKIELLKIIQEKSEEDADDWFNSFLEKQKKTHQLQDAKEELKHVNAYEERIKAIRSAKTSKTLLAKKSVIQHSKKKKLSHDGDFDDDVNEDDFVVGDNGEDNDDVEDDAKKEKRHVLKIYYASRTHSQLAQFLGEIQKSPFRDAVTVTTLGSRATFCVNDSVSKLKNLNLINDSCMDLQRKKGSGKKCCPFYKNFDDMQDNILSAVHDIEEIVHLGRELHSCPYYGTRKVIPDVEIVLLPYNVLLHKPTREAYGIVIKDNVLIIDEAHNLVEAVNSMYSAEISGTVLEQTFLQVNCYLSIYKTRFSQENLRNLKLFVHVLKCLIDFFKKYKSNTDSPKMMPVSEFIIQSGISNVNIFELVKYAENSLIGQKIHGFTAARVAKGLTPQEDQNKKPAAQKISGTASFLNQIKERNSNVPKPTPVPDKRVTDLQYKPSAIFNFIEFMKTLTFPTEDGRILVRPETAKEKSLLKFLHLNPATHFQDIVKEARSVILAGGTMQPVSEFTHQLFIPAGVSLDRMSLFSCGHVIPPDNLSALGMATGPCGGTLDFTYKSRQLPQTIKEIGSVLLNIGNVIRGGVVCFFPSYDYEEFVYNELSKSKMLQSIAKKYKVFREPKASSDVDRVLSDYAKCVSMSCSGNSTLSGALLFSIVGGKMSEGINFSDDLGRCVVMVGLPYPNKFSVELQEKMAYLNQNNASVKGKSAGDIYYNNLCMKAVNQSIGRAIRHKNDYASIILLDHRYNNASVKELLPSWISKSLTFHQKFGTAYVALRKFFMSKTKN</sequence>
<evidence type="ECO:0000256" key="9">
    <source>
        <dbReference type="ARBA" id="ARBA00023004"/>
    </source>
</evidence>
<keyword evidence="7" id="KW-0347">Helicase</keyword>
<dbReference type="GO" id="GO:0003678">
    <property type="term" value="F:DNA helicase activity"/>
    <property type="evidence" value="ECO:0007669"/>
    <property type="project" value="InterPro"/>
</dbReference>
<name>A0AAV6VF74_9ARAC</name>
<evidence type="ECO:0000256" key="12">
    <source>
        <dbReference type="ARBA" id="ARBA00023242"/>
    </source>
</evidence>
<evidence type="ECO:0000313" key="15">
    <source>
        <dbReference type="Proteomes" id="UP000827092"/>
    </source>
</evidence>
<dbReference type="GO" id="GO:0051536">
    <property type="term" value="F:iron-sulfur cluster binding"/>
    <property type="evidence" value="ECO:0007669"/>
    <property type="project" value="UniProtKB-KW"/>
</dbReference>
<protein>
    <recommendedName>
        <fullName evidence="13">Helicase ATP-binding domain-containing protein</fullName>
    </recommendedName>
</protein>
<keyword evidence="12" id="KW-0539">Nucleus</keyword>
<evidence type="ECO:0000256" key="7">
    <source>
        <dbReference type="ARBA" id="ARBA00022806"/>
    </source>
</evidence>
<dbReference type="Gene3D" id="3.40.50.300">
    <property type="entry name" value="P-loop containing nucleotide triphosphate hydrolases"/>
    <property type="match status" value="2"/>
</dbReference>
<keyword evidence="8" id="KW-0067">ATP-binding</keyword>
<dbReference type="GO" id="GO:0005524">
    <property type="term" value="F:ATP binding"/>
    <property type="evidence" value="ECO:0007669"/>
    <property type="project" value="UniProtKB-KW"/>
</dbReference>
<accession>A0AAV6VF74</accession>
<dbReference type="GO" id="GO:0046872">
    <property type="term" value="F:metal ion binding"/>
    <property type="evidence" value="ECO:0007669"/>
    <property type="project" value="UniProtKB-KW"/>
</dbReference>
<dbReference type="InterPro" id="IPR045028">
    <property type="entry name" value="DinG/Rad3-like"/>
</dbReference>
<keyword evidence="11" id="KW-0413">Isomerase</keyword>
<organism evidence="14 15">
    <name type="scientific">Oedothorax gibbosus</name>
    <dbReference type="NCBI Taxonomy" id="931172"/>
    <lineage>
        <taxon>Eukaryota</taxon>
        <taxon>Metazoa</taxon>
        <taxon>Ecdysozoa</taxon>
        <taxon>Arthropoda</taxon>
        <taxon>Chelicerata</taxon>
        <taxon>Arachnida</taxon>
        <taxon>Araneae</taxon>
        <taxon>Araneomorphae</taxon>
        <taxon>Entelegynae</taxon>
        <taxon>Araneoidea</taxon>
        <taxon>Linyphiidae</taxon>
        <taxon>Erigoninae</taxon>
        <taxon>Oedothorax</taxon>
    </lineage>
</organism>
<dbReference type="InterPro" id="IPR014013">
    <property type="entry name" value="Helic_SF1/SF2_ATP-bd_DinG/Rad3"/>
</dbReference>
<dbReference type="FunFam" id="3.40.50.300:FF:001250">
    <property type="entry name" value="Putative ATP-dependent RNA helicase DDX11"/>
    <property type="match status" value="1"/>
</dbReference>
<dbReference type="InterPro" id="IPR013020">
    <property type="entry name" value="Rad3/Chl1-like"/>
</dbReference>
<gene>
    <name evidence="14" type="ORF">JTE90_028022</name>
</gene>
<dbReference type="GO" id="GO:0034085">
    <property type="term" value="P:establishment of sister chromatid cohesion"/>
    <property type="evidence" value="ECO:0007669"/>
    <property type="project" value="TreeGrafter"/>
</dbReference>
<dbReference type="Pfam" id="PF13307">
    <property type="entry name" value="Helicase_C_2"/>
    <property type="match status" value="1"/>
</dbReference>
<dbReference type="AlphaFoldDB" id="A0AAV6VF74"/>
<evidence type="ECO:0000256" key="3">
    <source>
        <dbReference type="ARBA" id="ARBA00008435"/>
    </source>
</evidence>
<dbReference type="GO" id="GO:0016818">
    <property type="term" value="F:hydrolase activity, acting on acid anhydrides, in phosphorus-containing anhydrides"/>
    <property type="evidence" value="ECO:0007669"/>
    <property type="project" value="InterPro"/>
</dbReference>
<dbReference type="GO" id="GO:0005634">
    <property type="term" value="C:nucleus"/>
    <property type="evidence" value="ECO:0007669"/>
    <property type="project" value="UniProtKB-SubCell"/>
</dbReference>
<evidence type="ECO:0000259" key="13">
    <source>
        <dbReference type="PROSITE" id="PS51193"/>
    </source>
</evidence>
<dbReference type="InterPro" id="IPR006554">
    <property type="entry name" value="Helicase-like_DEXD_c2"/>
</dbReference>
<keyword evidence="15" id="KW-1185">Reference proteome</keyword>
<keyword evidence="10" id="KW-0411">Iron-sulfur</keyword>
<dbReference type="GO" id="GO:0006139">
    <property type="term" value="P:nucleobase-containing compound metabolic process"/>
    <property type="evidence" value="ECO:0007669"/>
    <property type="project" value="InterPro"/>
</dbReference>
<dbReference type="SMART" id="SM00491">
    <property type="entry name" value="HELICc2"/>
    <property type="match status" value="1"/>
</dbReference>
<keyword evidence="4" id="KW-0479">Metal-binding</keyword>
<evidence type="ECO:0000256" key="2">
    <source>
        <dbReference type="ARBA" id="ARBA00004123"/>
    </source>
</evidence>
<keyword evidence="6" id="KW-0378">Hydrolase</keyword>
<evidence type="ECO:0000256" key="4">
    <source>
        <dbReference type="ARBA" id="ARBA00022723"/>
    </source>
</evidence>
<keyword evidence="9" id="KW-0408">Iron</keyword>
<evidence type="ECO:0000256" key="1">
    <source>
        <dbReference type="ARBA" id="ARBA00001966"/>
    </source>
</evidence>
<dbReference type="InterPro" id="IPR006555">
    <property type="entry name" value="ATP-dep_Helicase_C"/>
</dbReference>
<dbReference type="PROSITE" id="PS51193">
    <property type="entry name" value="HELICASE_ATP_BIND_2"/>
    <property type="match status" value="1"/>
</dbReference>
<dbReference type="PANTHER" id="PTHR11472:SF41">
    <property type="entry name" value="ATP-DEPENDENT DNA HELICASE DDX11-RELATED"/>
    <property type="match status" value="1"/>
</dbReference>
<dbReference type="EMBL" id="JAFNEN010000100">
    <property type="protein sequence ID" value="KAG8194708.1"/>
    <property type="molecule type" value="Genomic_DNA"/>
</dbReference>
<dbReference type="Proteomes" id="UP000827092">
    <property type="component" value="Unassembled WGS sequence"/>
</dbReference>
<dbReference type="NCBIfam" id="TIGR00604">
    <property type="entry name" value="rad3"/>
    <property type="match status" value="1"/>
</dbReference>
<dbReference type="InterPro" id="IPR010614">
    <property type="entry name" value="RAD3-like_helicase_DEAD"/>
</dbReference>
<feature type="domain" description="Helicase ATP-binding" evidence="13">
    <location>
        <begin position="1"/>
        <end position="359"/>
    </location>
</feature>
<dbReference type="GO" id="GO:0003677">
    <property type="term" value="F:DNA binding"/>
    <property type="evidence" value="ECO:0007669"/>
    <property type="project" value="InterPro"/>
</dbReference>
<evidence type="ECO:0000256" key="11">
    <source>
        <dbReference type="ARBA" id="ARBA00023235"/>
    </source>
</evidence>
<evidence type="ECO:0000256" key="6">
    <source>
        <dbReference type="ARBA" id="ARBA00022801"/>
    </source>
</evidence>
<dbReference type="SMART" id="SM00488">
    <property type="entry name" value="DEXDc2"/>
    <property type="match status" value="1"/>
</dbReference>
<dbReference type="CDD" id="cd18788">
    <property type="entry name" value="SF2_C_XPD"/>
    <property type="match status" value="1"/>
</dbReference>
<reference evidence="14 15" key="1">
    <citation type="journal article" date="2022" name="Nat. Ecol. Evol.">
        <title>A masculinizing supergene underlies an exaggerated male reproductive morph in a spider.</title>
        <authorList>
            <person name="Hendrickx F."/>
            <person name="De Corte Z."/>
            <person name="Sonet G."/>
            <person name="Van Belleghem S.M."/>
            <person name="Kostlbacher S."/>
            <person name="Vangestel C."/>
        </authorList>
    </citation>
    <scope>NUCLEOTIDE SEQUENCE [LARGE SCALE GENOMIC DNA]</scope>
    <source>
        <strain evidence="14">W744_W776</strain>
    </source>
</reference>
<evidence type="ECO:0000313" key="14">
    <source>
        <dbReference type="EMBL" id="KAG8194708.1"/>
    </source>
</evidence>
<comment type="caution">
    <text evidence="14">The sequence shown here is derived from an EMBL/GenBank/DDBJ whole genome shotgun (WGS) entry which is preliminary data.</text>
</comment>
<dbReference type="InterPro" id="IPR027417">
    <property type="entry name" value="P-loop_NTPase"/>
</dbReference>
<comment type="cofactor">
    <cofactor evidence="1">
        <name>[4Fe-4S] cluster</name>
        <dbReference type="ChEBI" id="CHEBI:49883"/>
    </cofactor>
</comment>
<comment type="subcellular location">
    <subcellularLocation>
        <location evidence="2">Nucleus</location>
    </subcellularLocation>
</comment>
<proteinExistence type="inferred from homology"/>